<protein>
    <recommendedName>
        <fullName evidence="10">Elongation of very long chain fatty acids protein</fullName>
        <ecNumber evidence="10">2.3.1.199</ecNumber>
    </recommendedName>
    <alternativeName>
        <fullName evidence="10">Very-long-chain 3-oxoacyl-CoA synthase</fullName>
    </alternativeName>
</protein>
<dbReference type="OrthoDB" id="434092at2759"/>
<dbReference type="InterPro" id="IPR002076">
    <property type="entry name" value="ELO_fam"/>
</dbReference>
<feature type="transmembrane region" description="Helical" evidence="10">
    <location>
        <begin position="147"/>
        <end position="165"/>
    </location>
</feature>
<evidence type="ECO:0000256" key="9">
    <source>
        <dbReference type="ARBA" id="ARBA00023160"/>
    </source>
</evidence>
<feature type="transmembrane region" description="Helical" evidence="10">
    <location>
        <begin position="235"/>
        <end position="254"/>
    </location>
</feature>
<reference evidence="11" key="1">
    <citation type="submission" date="2022-01" db="EMBL/GenBank/DDBJ databases">
        <authorList>
            <person name="King R."/>
        </authorList>
    </citation>
    <scope>NUCLEOTIDE SEQUENCE</scope>
</reference>
<feature type="transmembrane region" description="Helical" evidence="10">
    <location>
        <begin position="117"/>
        <end position="135"/>
    </location>
</feature>
<dbReference type="EMBL" id="OV651818">
    <property type="protein sequence ID" value="CAH1112769.1"/>
    <property type="molecule type" value="Genomic_DNA"/>
</dbReference>
<sequence length="343" mass="40128">MALVVKYIVDGYHDLMDNKSDPRVNDWFLMSSPFYTLGICLGYVYIVKVLGPKFMESRKPFELKTLLIFYNLFQVIFSSWLFYESCVAGWLTHYSYRCQPVDYSRTPLAMRMVRGCWWYYISKFTEFLDTFFFVLRKKYDHVSTLHVIHHGVMPMSVWFGVKFTPGGHSTFFGFLNTFVHIIMYSYYLLAALGPRYQRYLWWKKYLTAIQMVQFILVMVHAFQLLFIDCNYPKAFVWWIGMHAVMFYFLFSNFYKETYNRNQARKEAKAAAAKAAALNGKPQNGVHQNGVEKNGSQKIGICFTSQTALYEHSSNTNGVKSVTNGYTSEETKTLRNRAFVPNGN</sequence>
<keyword evidence="2 10" id="KW-0444">Lipid biosynthesis</keyword>
<dbReference type="GO" id="GO:0030148">
    <property type="term" value="P:sphingolipid biosynthetic process"/>
    <property type="evidence" value="ECO:0007669"/>
    <property type="project" value="TreeGrafter"/>
</dbReference>
<proteinExistence type="inferred from homology"/>
<dbReference type="GO" id="GO:0005789">
    <property type="term" value="C:endoplasmic reticulum membrane"/>
    <property type="evidence" value="ECO:0007669"/>
    <property type="project" value="TreeGrafter"/>
</dbReference>
<dbReference type="GO" id="GO:0009922">
    <property type="term" value="F:fatty acid elongase activity"/>
    <property type="evidence" value="ECO:0007669"/>
    <property type="project" value="UniProtKB-EC"/>
</dbReference>
<dbReference type="PANTHER" id="PTHR11157">
    <property type="entry name" value="FATTY ACID ACYL TRANSFERASE-RELATED"/>
    <property type="match status" value="1"/>
</dbReference>
<dbReference type="GO" id="GO:0042761">
    <property type="term" value="P:very long-chain fatty acid biosynthetic process"/>
    <property type="evidence" value="ECO:0007669"/>
    <property type="project" value="TreeGrafter"/>
</dbReference>
<dbReference type="GO" id="GO:0034626">
    <property type="term" value="P:fatty acid elongation, polyunsaturated fatty acid"/>
    <property type="evidence" value="ECO:0007669"/>
    <property type="project" value="TreeGrafter"/>
</dbReference>
<keyword evidence="5 10" id="KW-0276">Fatty acid metabolism</keyword>
<name>A0A9P0D6H8_9CUCU</name>
<comment type="similarity">
    <text evidence="10">Belongs to the ELO family.</text>
</comment>
<keyword evidence="4 10" id="KW-0812">Transmembrane</keyword>
<feature type="transmembrane region" description="Helical" evidence="10">
    <location>
        <begin position="171"/>
        <end position="193"/>
    </location>
</feature>
<comment type="subcellular location">
    <subcellularLocation>
        <location evidence="1">Membrane</location>
        <topology evidence="1">Multi-pass membrane protein</topology>
    </subcellularLocation>
</comment>
<evidence type="ECO:0000256" key="10">
    <source>
        <dbReference type="RuleBase" id="RU361115"/>
    </source>
</evidence>
<dbReference type="PANTHER" id="PTHR11157:SF69">
    <property type="entry name" value="ELONGATION OF VERY LONG CHAIN FATTY ACIDS PROTEIN 7"/>
    <property type="match status" value="1"/>
</dbReference>
<evidence type="ECO:0000256" key="7">
    <source>
        <dbReference type="ARBA" id="ARBA00023098"/>
    </source>
</evidence>
<keyword evidence="12" id="KW-1185">Reference proteome</keyword>
<evidence type="ECO:0000313" key="11">
    <source>
        <dbReference type="EMBL" id="CAH1112769.1"/>
    </source>
</evidence>
<dbReference type="Pfam" id="PF01151">
    <property type="entry name" value="ELO"/>
    <property type="match status" value="1"/>
</dbReference>
<feature type="transmembrane region" description="Helical" evidence="10">
    <location>
        <begin position="27"/>
        <end position="46"/>
    </location>
</feature>
<comment type="catalytic activity">
    <reaction evidence="10">
        <text>a very-long-chain acyl-CoA + malonyl-CoA + H(+) = a very-long-chain 3-oxoacyl-CoA + CO2 + CoA</text>
        <dbReference type="Rhea" id="RHEA:32727"/>
        <dbReference type="ChEBI" id="CHEBI:15378"/>
        <dbReference type="ChEBI" id="CHEBI:16526"/>
        <dbReference type="ChEBI" id="CHEBI:57287"/>
        <dbReference type="ChEBI" id="CHEBI:57384"/>
        <dbReference type="ChEBI" id="CHEBI:90725"/>
        <dbReference type="ChEBI" id="CHEBI:90736"/>
        <dbReference type="EC" id="2.3.1.199"/>
    </reaction>
</comment>
<feature type="transmembrane region" description="Helical" evidence="10">
    <location>
        <begin position="205"/>
        <end position="223"/>
    </location>
</feature>
<dbReference type="GO" id="GO:0034625">
    <property type="term" value="P:fatty acid elongation, monounsaturated fatty acid"/>
    <property type="evidence" value="ECO:0007669"/>
    <property type="project" value="TreeGrafter"/>
</dbReference>
<feature type="transmembrane region" description="Helical" evidence="10">
    <location>
        <begin position="66"/>
        <end position="83"/>
    </location>
</feature>
<organism evidence="11 12">
    <name type="scientific">Psylliodes chrysocephalus</name>
    <dbReference type="NCBI Taxonomy" id="3402493"/>
    <lineage>
        <taxon>Eukaryota</taxon>
        <taxon>Metazoa</taxon>
        <taxon>Ecdysozoa</taxon>
        <taxon>Arthropoda</taxon>
        <taxon>Hexapoda</taxon>
        <taxon>Insecta</taxon>
        <taxon>Pterygota</taxon>
        <taxon>Neoptera</taxon>
        <taxon>Endopterygota</taxon>
        <taxon>Coleoptera</taxon>
        <taxon>Polyphaga</taxon>
        <taxon>Cucujiformia</taxon>
        <taxon>Chrysomeloidea</taxon>
        <taxon>Chrysomelidae</taxon>
        <taxon>Galerucinae</taxon>
        <taxon>Alticini</taxon>
        <taxon>Psylliodes</taxon>
    </lineage>
</organism>
<dbReference type="EC" id="2.3.1.199" evidence="10"/>
<keyword evidence="6 10" id="KW-1133">Transmembrane helix</keyword>
<evidence type="ECO:0000313" key="12">
    <source>
        <dbReference type="Proteomes" id="UP001153636"/>
    </source>
</evidence>
<dbReference type="Proteomes" id="UP001153636">
    <property type="component" value="Chromosome 6"/>
</dbReference>
<dbReference type="GO" id="GO:0019367">
    <property type="term" value="P:fatty acid elongation, saturated fatty acid"/>
    <property type="evidence" value="ECO:0007669"/>
    <property type="project" value="TreeGrafter"/>
</dbReference>
<accession>A0A9P0D6H8</accession>
<keyword evidence="7 10" id="KW-0443">Lipid metabolism</keyword>
<evidence type="ECO:0000256" key="5">
    <source>
        <dbReference type="ARBA" id="ARBA00022832"/>
    </source>
</evidence>
<keyword evidence="9 10" id="KW-0275">Fatty acid biosynthesis</keyword>
<evidence type="ECO:0000256" key="8">
    <source>
        <dbReference type="ARBA" id="ARBA00023136"/>
    </source>
</evidence>
<dbReference type="AlphaFoldDB" id="A0A9P0D6H8"/>
<keyword evidence="3 10" id="KW-0808">Transferase</keyword>
<gene>
    <name evidence="11" type="ORF">PSYICH_LOCUS11798</name>
</gene>
<evidence type="ECO:0000256" key="2">
    <source>
        <dbReference type="ARBA" id="ARBA00022516"/>
    </source>
</evidence>
<evidence type="ECO:0000256" key="6">
    <source>
        <dbReference type="ARBA" id="ARBA00022989"/>
    </source>
</evidence>
<evidence type="ECO:0000256" key="3">
    <source>
        <dbReference type="ARBA" id="ARBA00022679"/>
    </source>
</evidence>
<evidence type="ECO:0000256" key="1">
    <source>
        <dbReference type="ARBA" id="ARBA00004141"/>
    </source>
</evidence>
<keyword evidence="8 10" id="KW-0472">Membrane</keyword>
<evidence type="ECO:0000256" key="4">
    <source>
        <dbReference type="ARBA" id="ARBA00022692"/>
    </source>
</evidence>